<dbReference type="OrthoDB" id="2385885at2759"/>
<dbReference type="InParanoid" id="A0A1Y2GEL8"/>
<feature type="transmembrane region" description="Helical" evidence="1">
    <location>
        <begin position="7"/>
        <end position="29"/>
    </location>
</feature>
<dbReference type="RefSeq" id="XP_021877742.1">
    <property type="nucleotide sequence ID" value="XM_022026826.1"/>
</dbReference>
<organism evidence="2 3">
    <name type="scientific">Lobosporangium transversale</name>
    <dbReference type="NCBI Taxonomy" id="64571"/>
    <lineage>
        <taxon>Eukaryota</taxon>
        <taxon>Fungi</taxon>
        <taxon>Fungi incertae sedis</taxon>
        <taxon>Mucoromycota</taxon>
        <taxon>Mortierellomycotina</taxon>
        <taxon>Mortierellomycetes</taxon>
        <taxon>Mortierellales</taxon>
        <taxon>Mortierellaceae</taxon>
        <taxon>Lobosporangium</taxon>
    </lineage>
</organism>
<dbReference type="Proteomes" id="UP000193648">
    <property type="component" value="Unassembled WGS sequence"/>
</dbReference>
<gene>
    <name evidence="2" type="ORF">BCR41DRAFT_373930</name>
</gene>
<feature type="transmembrane region" description="Helical" evidence="1">
    <location>
        <begin position="84"/>
        <end position="110"/>
    </location>
</feature>
<evidence type="ECO:0000313" key="3">
    <source>
        <dbReference type="Proteomes" id="UP000193648"/>
    </source>
</evidence>
<comment type="caution">
    <text evidence="2">The sequence shown here is derived from an EMBL/GenBank/DDBJ whole genome shotgun (WGS) entry which is preliminary data.</text>
</comment>
<proteinExistence type="predicted"/>
<keyword evidence="3" id="KW-1185">Reference proteome</keyword>
<keyword evidence="1" id="KW-1133">Transmembrane helix</keyword>
<keyword evidence="1" id="KW-0812">Transmembrane</keyword>
<evidence type="ECO:0000313" key="2">
    <source>
        <dbReference type="EMBL" id="ORZ06821.1"/>
    </source>
</evidence>
<keyword evidence="1" id="KW-0472">Membrane</keyword>
<feature type="transmembrane region" description="Helical" evidence="1">
    <location>
        <begin position="41"/>
        <end position="64"/>
    </location>
</feature>
<name>A0A1Y2GEL8_9FUNG</name>
<dbReference type="EMBL" id="MCFF01000044">
    <property type="protein sequence ID" value="ORZ06821.1"/>
    <property type="molecule type" value="Genomic_DNA"/>
</dbReference>
<protein>
    <submittedName>
        <fullName evidence="2">Uncharacterized protein</fullName>
    </submittedName>
</protein>
<dbReference type="AlphaFoldDB" id="A0A1Y2GEL8"/>
<dbReference type="GeneID" id="33568669"/>
<evidence type="ECO:0000256" key="1">
    <source>
        <dbReference type="SAM" id="Phobius"/>
    </source>
</evidence>
<sequence>MGYKTIITIQIIMIILTALAVALDCYFIKQYNDNNRLVFAWRFYVQFGLNALICLYFISSLIALHAMRRKLRYQVASGRRTGSVIAAIIRVIFVLSVSAGLLYTTLQALINQRRSNMILPFPREAPGFKDLNNDYSEFDARNLFSCPSKDITETTLLCNFDQSTMLIGALAGVFAIIETALVLTYQFKSREPAYLSKQEVADGTVHY</sequence>
<reference evidence="2 3" key="1">
    <citation type="submission" date="2016-07" db="EMBL/GenBank/DDBJ databases">
        <title>Pervasive Adenine N6-methylation of Active Genes in Fungi.</title>
        <authorList>
            <consortium name="DOE Joint Genome Institute"/>
            <person name="Mondo S.J."/>
            <person name="Dannebaum R.O."/>
            <person name="Kuo R.C."/>
            <person name="Labutti K."/>
            <person name="Haridas S."/>
            <person name="Kuo A."/>
            <person name="Salamov A."/>
            <person name="Ahrendt S.R."/>
            <person name="Lipzen A."/>
            <person name="Sullivan W."/>
            <person name="Andreopoulos W.B."/>
            <person name="Clum A."/>
            <person name="Lindquist E."/>
            <person name="Daum C."/>
            <person name="Ramamoorthy G.K."/>
            <person name="Gryganskyi A."/>
            <person name="Culley D."/>
            <person name="Magnuson J.K."/>
            <person name="James T.Y."/>
            <person name="O'Malley M.A."/>
            <person name="Stajich J.E."/>
            <person name="Spatafora J.W."/>
            <person name="Visel A."/>
            <person name="Grigoriev I.V."/>
        </authorList>
    </citation>
    <scope>NUCLEOTIDE SEQUENCE [LARGE SCALE GENOMIC DNA]</scope>
    <source>
        <strain evidence="2 3">NRRL 3116</strain>
    </source>
</reference>
<feature type="transmembrane region" description="Helical" evidence="1">
    <location>
        <begin position="165"/>
        <end position="187"/>
    </location>
</feature>
<accession>A0A1Y2GEL8</accession>